<protein>
    <submittedName>
        <fullName evidence="2">Uncharacterized protein</fullName>
    </submittedName>
</protein>
<evidence type="ECO:0000256" key="1">
    <source>
        <dbReference type="SAM" id="MobiDB-lite"/>
    </source>
</evidence>
<comment type="caution">
    <text evidence="2">The sequence shown here is derived from an EMBL/GenBank/DDBJ whole genome shotgun (WGS) entry which is preliminary data.</text>
</comment>
<name>A0A8S1C4B5_9INSE</name>
<dbReference type="AlphaFoldDB" id="A0A8S1C4B5"/>
<dbReference type="EMBL" id="CADEPI010000010">
    <property type="protein sequence ID" value="CAB3362865.1"/>
    <property type="molecule type" value="Genomic_DNA"/>
</dbReference>
<reference evidence="2 3" key="1">
    <citation type="submission" date="2020-04" db="EMBL/GenBank/DDBJ databases">
        <authorList>
            <person name="Alioto T."/>
            <person name="Alioto T."/>
            <person name="Gomez Garrido J."/>
        </authorList>
    </citation>
    <scope>NUCLEOTIDE SEQUENCE [LARGE SCALE GENOMIC DNA]</scope>
</reference>
<dbReference type="Proteomes" id="UP000494165">
    <property type="component" value="Unassembled WGS sequence"/>
</dbReference>
<gene>
    <name evidence="2" type="ORF">CLODIP_2_CD15441</name>
</gene>
<evidence type="ECO:0000313" key="3">
    <source>
        <dbReference type="Proteomes" id="UP000494165"/>
    </source>
</evidence>
<organism evidence="2 3">
    <name type="scientific">Cloeon dipterum</name>
    <dbReference type="NCBI Taxonomy" id="197152"/>
    <lineage>
        <taxon>Eukaryota</taxon>
        <taxon>Metazoa</taxon>
        <taxon>Ecdysozoa</taxon>
        <taxon>Arthropoda</taxon>
        <taxon>Hexapoda</taxon>
        <taxon>Insecta</taxon>
        <taxon>Pterygota</taxon>
        <taxon>Palaeoptera</taxon>
        <taxon>Ephemeroptera</taxon>
        <taxon>Pisciforma</taxon>
        <taxon>Baetidae</taxon>
        <taxon>Cloeon</taxon>
    </lineage>
</organism>
<proteinExistence type="predicted"/>
<keyword evidence="3" id="KW-1185">Reference proteome</keyword>
<evidence type="ECO:0000313" key="2">
    <source>
        <dbReference type="EMBL" id="CAB3362865.1"/>
    </source>
</evidence>
<sequence>MISAPLLGGSHPSPRQGSTVGRQRYGRRVAEMPLVRGSAKEVRILRIPVLLDQFRGYHVSFKANMAVFKIE</sequence>
<feature type="region of interest" description="Disordered" evidence="1">
    <location>
        <begin position="1"/>
        <end position="24"/>
    </location>
</feature>
<accession>A0A8S1C4B5</accession>